<evidence type="ECO:0000313" key="2">
    <source>
        <dbReference type="Proteomes" id="UP000789702"/>
    </source>
</evidence>
<dbReference type="Proteomes" id="UP000789702">
    <property type="component" value="Unassembled WGS sequence"/>
</dbReference>
<proteinExistence type="predicted"/>
<evidence type="ECO:0000313" key="1">
    <source>
        <dbReference type="EMBL" id="CAG8447116.1"/>
    </source>
</evidence>
<keyword evidence="2" id="KW-1185">Reference proteome</keyword>
<sequence length="125" mass="14116">MAFSRQQRRKRRGFYVTRACTNCQKKHTKCSGGVHCERCTLRNLECTFINSGKKRGPKTNGKLLEHVYVFNGPENDFNGTSTLSSVILNAIHGHALTLSSSGYPDNIDEVTLYSNYYEDPNIHSL</sequence>
<organism evidence="1 2">
    <name type="scientific">Dentiscutata heterogama</name>
    <dbReference type="NCBI Taxonomy" id="1316150"/>
    <lineage>
        <taxon>Eukaryota</taxon>
        <taxon>Fungi</taxon>
        <taxon>Fungi incertae sedis</taxon>
        <taxon>Mucoromycota</taxon>
        <taxon>Glomeromycotina</taxon>
        <taxon>Glomeromycetes</taxon>
        <taxon>Diversisporales</taxon>
        <taxon>Gigasporaceae</taxon>
        <taxon>Dentiscutata</taxon>
    </lineage>
</organism>
<protein>
    <submittedName>
        <fullName evidence="1">4594_t:CDS:1</fullName>
    </submittedName>
</protein>
<reference evidence="1" key="1">
    <citation type="submission" date="2021-06" db="EMBL/GenBank/DDBJ databases">
        <authorList>
            <person name="Kallberg Y."/>
            <person name="Tangrot J."/>
            <person name="Rosling A."/>
        </authorList>
    </citation>
    <scope>NUCLEOTIDE SEQUENCE</scope>
    <source>
        <strain evidence="1">IL203A</strain>
    </source>
</reference>
<accession>A0ACA9K220</accession>
<name>A0ACA9K220_9GLOM</name>
<dbReference type="EMBL" id="CAJVPU010000329">
    <property type="protein sequence ID" value="CAG8447116.1"/>
    <property type="molecule type" value="Genomic_DNA"/>
</dbReference>
<comment type="caution">
    <text evidence="1">The sequence shown here is derived from an EMBL/GenBank/DDBJ whole genome shotgun (WGS) entry which is preliminary data.</text>
</comment>
<gene>
    <name evidence="1" type="ORF">DHETER_LOCUS632</name>
</gene>